<dbReference type="Proteomes" id="UP001291623">
    <property type="component" value="Unassembled WGS sequence"/>
</dbReference>
<accession>A0AAE1VKR9</accession>
<evidence type="ECO:0000313" key="1">
    <source>
        <dbReference type="EMBL" id="KAK4372772.1"/>
    </source>
</evidence>
<dbReference type="EMBL" id="JAVYJV010000004">
    <property type="protein sequence ID" value="KAK4372772.1"/>
    <property type="molecule type" value="Genomic_DNA"/>
</dbReference>
<comment type="caution">
    <text evidence="1">The sequence shown here is derived from an EMBL/GenBank/DDBJ whole genome shotgun (WGS) entry which is preliminary data.</text>
</comment>
<reference evidence="1" key="1">
    <citation type="submission" date="2023-12" db="EMBL/GenBank/DDBJ databases">
        <title>Genome assembly of Anisodus tanguticus.</title>
        <authorList>
            <person name="Wang Y.-J."/>
        </authorList>
    </citation>
    <scope>NUCLEOTIDE SEQUENCE</scope>
    <source>
        <strain evidence="1">KB-2021</strain>
        <tissue evidence="1">Leaf</tissue>
    </source>
</reference>
<gene>
    <name evidence="1" type="ORF">RND71_008156</name>
</gene>
<proteinExistence type="predicted"/>
<sequence>MGDEPVSSKVLNLPNKIKQIIRICIHPRFIPCDLNVVLVHKPGYGFDRLVGSSKKKIKDKLRKLLGYEESAHDVKRNIKTAVENAWEKSVIGVRQILNGG</sequence>
<dbReference type="AlphaFoldDB" id="A0AAE1VKR9"/>
<organism evidence="1 2">
    <name type="scientific">Anisodus tanguticus</name>
    <dbReference type="NCBI Taxonomy" id="243964"/>
    <lineage>
        <taxon>Eukaryota</taxon>
        <taxon>Viridiplantae</taxon>
        <taxon>Streptophyta</taxon>
        <taxon>Embryophyta</taxon>
        <taxon>Tracheophyta</taxon>
        <taxon>Spermatophyta</taxon>
        <taxon>Magnoliopsida</taxon>
        <taxon>eudicotyledons</taxon>
        <taxon>Gunneridae</taxon>
        <taxon>Pentapetalae</taxon>
        <taxon>asterids</taxon>
        <taxon>lamiids</taxon>
        <taxon>Solanales</taxon>
        <taxon>Solanaceae</taxon>
        <taxon>Solanoideae</taxon>
        <taxon>Hyoscyameae</taxon>
        <taxon>Anisodus</taxon>
    </lineage>
</organism>
<name>A0AAE1VKR9_9SOLA</name>
<evidence type="ECO:0000313" key="2">
    <source>
        <dbReference type="Proteomes" id="UP001291623"/>
    </source>
</evidence>
<keyword evidence="2" id="KW-1185">Reference proteome</keyword>
<protein>
    <submittedName>
        <fullName evidence="1">Uncharacterized protein</fullName>
    </submittedName>
</protein>